<evidence type="ECO:0000313" key="1">
    <source>
        <dbReference type="EMBL" id="CDG03526.1"/>
    </source>
</evidence>
<evidence type="ECO:0000313" key="2">
    <source>
        <dbReference type="Proteomes" id="UP000015361"/>
    </source>
</evidence>
<reference evidence="1 2" key="1">
    <citation type="journal article" date="2013" name="Appl. Environ. Microbiol.">
        <title>The Carbohydrate Metabolism Signature of Lactococcus lactis Strain A12 Reveals Its Sourdough Ecosystem Origin.</title>
        <authorList>
            <person name="Passerini D."/>
            <person name="Coddeville M."/>
            <person name="Le Bourgeois P."/>
            <person name="Loubiere P."/>
            <person name="Ritzenthaler P."/>
            <person name="Fontagne-Faucher C."/>
            <person name="Daveran-Mingot M.L."/>
            <person name="Cocaign-Bousquet M."/>
        </authorList>
    </citation>
    <scope>NUCLEOTIDE SEQUENCE [LARGE SCALE GENOMIC DNA]</scope>
    <source>
        <strain evidence="1 2">A12</strain>
    </source>
</reference>
<comment type="caution">
    <text evidence="1">The sequence shown here is derived from an EMBL/GenBank/DDBJ whole genome shotgun (WGS) entry which is preliminary data.</text>
</comment>
<dbReference type="Proteomes" id="UP000015361">
    <property type="component" value="Unassembled WGS sequence"/>
</dbReference>
<gene>
    <name evidence="1" type="ORF">O9U_00355</name>
</gene>
<accession>S6FE31</accession>
<name>S6FE31_LACLL</name>
<sequence>MSKERKFSFLTKAHLKIH</sequence>
<protein>
    <submittedName>
        <fullName evidence="1">Uncharacterized protein</fullName>
    </submittedName>
</protein>
<dbReference type="AlphaFoldDB" id="S6FE31"/>
<organism evidence="1 2">
    <name type="scientific">Lactococcus lactis subsp. lactis A12</name>
    <dbReference type="NCBI Taxonomy" id="1137134"/>
    <lineage>
        <taxon>Bacteria</taxon>
        <taxon>Bacillati</taxon>
        <taxon>Bacillota</taxon>
        <taxon>Bacilli</taxon>
        <taxon>Lactobacillales</taxon>
        <taxon>Streptococcaceae</taxon>
        <taxon>Lactococcus</taxon>
    </lineage>
</organism>
<proteinExistence type="predicted"/>
<dbReference type="EMBL" id="CBLU010000003">
    <property type="protein sequence ID" value="CDG03526.1"/>
    <property type="molecule type" value="Genomic_DNA"/>
</dbReference>